<evidence type="ECO:0000256" key="1">
    <source>
        <dbReference type="SAM" id="MobiDB-lite"/>
    </source>
</evidence>
<name>A0A6S6P9Y6_9MYCO</name>
<evidence type="ECO:0000313" key="3">
    <source>
        <dbReference type="Proteomes" id="UP000515734"/>
    </source>
</evidence>
<sequence>MPRAGDAFLQGMLPETHNPLMRIDAAAKKPGLDIDDLIDMWQQWVEDILFPIIENITGIDLSVFLPFINGVVDNLQVLFGSLNPLDGDFNPLNAINAFINVMTEFGVHLPMILFQELQGFVAGVPILNQLVAAITGGISGGLDDLAAWAAPLTDLVENFLQQVADAIQGILGGVFGGLNFGDLPAPGEVWNHVFGNVVNPGAIPQNIVSGLQGALAGLNGFIQDVVDAIISAIRGIPFVGGGLADILSEVTGLRQTAVTAETKSNQIEADAAAAWTGTGPPPGATAVYGVIGGVRSALLGQYLVEVLNASGTWTKPATLVGDVTAICLAGGGMGRLGETGTSANVLYDGGQGGQAGGLSATVIPSGDLPATVSYLVGAPATSPGQRGGDTSFGTFVVSEGGRQGSVEIGFVPVQTSGDTGDGGTGGDARNNLGGSGGQPNLATDGEPGDSTAVALGGKGGVGRVSNSTNGNPGQPGADINLAERKKGGGGGGGGGGGSSGIRIGGTVFGARGGAGGWPGGASGGSGAAVNSSLGSAVSLMPNPPAPGAIFLIYRLAEAV</sequence>
<protein>
    <recommendedName>
        <fullName evidence="4">Minor tail protein</fullName>
    </recommendedName>
</protein>
<dbReference type="AlphaFoldDB" id="A0A6S6P9Y6"/>
<accession>A0A6S6P9Y6</accession>
<feature type="region of interest" description="Disordered" evidence="1">
    <location>
        <begin position="412"/>
        <end position="498"/>
    </location>
</feature>
<dbReference type="Proteomes" id="UP000515734">
    <property type="component" value="Chromosome"/>
</dbReference>
<gene>
    <name evidence="2" type="ORF">NIIDNTM18_42100</name>
</gene>
<dbReference type="EMBL" id="AP023287">
    <property type="protein sequence ID" value="BCI54932.1"/>
    <property type="molecule type" value="Genomic_DNA"/>
</dbReference>
<evidence type="ECO:0000313" key="2">
    <source>
        <dbReference type="EMBL" id="BCI54932.1"/>
    </source>
</evidence>
<reference evidence="2 3" key="1">
    <citation type="submission" date="2020-07" db="EMBL/GenBank/DDBJ databases">
        <title>Complete genome sequence of Mycolicibacterium litorale like strain isolated from cardiac implantable electronic device infection.</title>
        <authorList>
            <person name="Fukano H."/>
            <person name="Miyama H."/>
            <person name="Hoshino Y."/>
        </authorList>
    </citation>
    <scope>NUCLEOTIDE SEQUENCE [LARGE SCALE GENOMIC DNA]</scope>
    <source>
        <strain evidence="2 3">NIIDNTM18</strain>
    </source>
</reference>
<evidence type="ECO:0008006" key="4">
    <source>
        <dbReference type="Google" id="ProtNLM"/>
    </source>
</evidence>
<feature type="compositionally biased region" description="Gly residues" evidence="1">
    <location>
        <begin position="488"/>
        <end position="498"/>
    </location>
</feature>
<proteinExistence type="predicted"/>
<organism evidence="2 3">
    <name type="scientific">Mycolicibacterium litorale</name>
    <dbReference type="NCBI Taxonomy" id="758802"/>
    <lineage>
        <taxon>Bacteria</taxon>
        <taxon>Bacillati</taxon>
        <taxon>Actinomycetota</taxon>
        <taxon>Actinomycetes</taxon>
        <taxon>Mycobacteriales</taxon>
        <taxon>Mycobacteriaceae</taxon>
        <taxon>Mycolicibacterium</taxon>
    </lineage>
</organism>